<feature type="transmembrane region" description="Helical" evidence="1">
    <location>
        <begin position="97"/>
        <end position="117"/>
    </location>
</feature>
<keyword evidence="1" id="KW-0812">Transmembrane</keyword>
<comment type="caution">
    <text evidence="3">The sequence shown here is derived from an EMBL/GenBank/DDBJ whole genome shotgun (WGS) entry which is preliminary data.</text>
</comment>
<accession>A0AAN6TEN8</accession>
<dbReference type="PANTHER" id="PTHR24148">
    <property type="entry name" value="ANKYRIN REPEAT DOMAIN-CONTAINING PROTEIN 39 HOMOLOG-RELATED"/>
    <property type="match status" value="1"/>
</dbReference>
<feature type="domain" description="Heterokaryon incompatibility" evidence="2">
    <location>
        <begin position="313"/>
        <end position="460"/>
    </location>
</feature>
<dbReference type="InterPro" id="IPR010730">
    <property type="entry name" value="HET"/>
</dbReference>
<dbReference type="Proteomes" id="UP001302812">
    <property type="component" value="Unassembled WGS sequence"/>
</dbReference>
<feature type="transmembrane region" description="Helical" evidence="1">
    <location>
        <begin position="165"/>
        <end position="185"/>
    </location>
</feature>
<keyword evidence="1" id="KW-0472">Membrane</keyword>
<name>A0AAN6TEN8_9PEZI</name>
<dbReference type="InterPro" id="IPR052895">
    <property type="entry name" value="HetReg/Transcr_Mod"/>
</dbReference>
<evidence type="ECO:0000259" key="2">
    <source>
        <dbReference type="Pfam" id="PF06985"/>
    </source>
</evidence>
<keyword evidence="4" id="KW-1185">Reference proteome</keyword>
<dbReference type="Pfam" id="PF26639">
    <property type="entry name" value="Het-6_barrel"/>
    <property type="match status" value="1"/>
</dbReference>
<evidence type="ECO:0000256" key="1">
    <source>
        <dbReference type="SAM" id="Phobius"/>
    </source>
</evidence>
<keyword evidence="1" id="KW-1133">Transmembrane helix</keyword>
<proteinExistence type="predicted"/>
<dbReference type="EMBL" id="MU853340">
    <property type="protein sequence ID" value="KAK4113027.1"/>
    <property type="molecule type" value="Genomic_DNA"/>
</dbReference>
<dbReference type="PANTHER" id="PTHR24148:SF64">
    <property type="entry name" value="HETEROKARYON INCOMPATIBILITY DOMAIN-CONTAINING PROTEIN"/>
    <property type="match status" value="1"/>
</dbReference>
<dbReference type="GeneID" id="89939153"/>
<evidence type="ECO:0000313" key="4">
    <source>
        <dbReference type="Proteomes" id="UP001302812"/>
    </source>
</evidence>
<dbReference type="RefSeq" id="XP_064670597.1">
    <property type="nucleotide sequence ID" value="XM_064815028.1"/>
</dbReference>
<protein>
    <recommendedName>
        <fullName evidence="2">Heterokaryon incompatibility domain-containing protein</fullName>
    </recommendedName>
</protein>
<gene>
    <name evidence="3" type="ORF">N656DRAFT_778543</name>
</gene>
<dbReference type="AlphaFoldDB" id="A0AAN6TEN8"/>
<organism evidence="3 4">
    <name type="scientific">Canariomyces notabilis</name>
    <dbReference type="NCBI Taxonomy" id="2074819"/>
    <lineage>
        <taxon>Eukaryota</taxon>
        <taxon>Fungi</taxon>
        <taxon>Dikarya</taxon>
        <taxon>Ascomycota</taxon>
        <taxon>Pezizomycotina</taxon>
        <taxon>Sordariomycetes</taxon>
        <taxon>Sordariomycetidae</taxon>
        <taxon>Sordariales</taxon>
        <taxon>Chaetomiaceae</taxon>
        <taxon>Canariomyces</taxon>
    </lineage>
</organism>
<sequence length="897" mass="100105">MKSSGFSSCIPKTIAETMENASKPNSWRNPRTDPKVLFGPFVNSPATQMFLESFKTGFVRWCVSALIDRFLTTPYKLEAVLVLFYGKLFGRDKNLTISQSFLTIAQASFIFIPWVWLFDFSQGREARDYCTVLSLIFGGVHRPIVSYMAFRNTDEENLGDFVKGVVPTASFIAIDIVFLVLRAVWRHFRFMFGFITAGTVIWWSLGAVSGVLPAFDPRQIVRRGIWGLSSGAARLGFRIYDIVVGGTRNANSAIEAWEMRRAASKMSALPEYAYSPLDAANHEFRILRLRRRTLRAELVCDFIQVPVDEAPPFEAISYAWGGEQLTEAIMVDGKRLTVTPTVLKLLWYRRSFFSEAYLWIDALCIDQRNQVEKEDQIPLMRDIYKRASRTLVWLAHPCDAPRAHKARGLSMNIISLGTRMESGALSADQVLYMLSSDSGMPTLASLLSRTFFERLWVVQEIALAKKVHVLYGDITVEWDNLATVAKFLGDPRLMGSLRGGDGSLKGVDEWPLRMEEMMRAIRNVANIVSINMLRRAQVYDMLLLSLSQAMAYALSNFRTTIPHDRIFGALSLVSDGAVLVGRPNYEEPVRDLYTRVARRIIDCDSSFSVLELAGTGYGKRIDGLPSWVPDLTRGNQGKRVSLSASSFFRNRRVSPNSVPADSSLDYNGSFTLDMELRIEGIVFDAISHIQDATCMSLALYSDFGLSDDTADDFIDQLCNWYEEARALASNDSKTRSLYGSRLQAEFFNALMSCAAYSNSVGSGLTVDLLENALQAAKQSYQDPSFNYSLHLKKLQSERGLSEAEVHALLSGFNQVLSAMGESAGGKRFATLASGRMALVPPGSRPGDTICYIRDTSVPFVIRPAAGKGYYELVGSCYVHGVEDECTKDEGWEGMTLV</sequence>
<evidence type="ECO:0000313" key="3">
    <source>
        <dbReference type="EMBL" id="KAK4113027.1"/>
    </source>
</evidence>
<reference evidence="3" key="2">
    <citation type="submission" date="2023-05" db="EMBL/GenBank/DDBJ databases">
        <authorList>
            <consortium name="Lawrence Berkeley National Laboratory"/>
            <person name="Steindorff A."/>
            <person name="Hensen N."/>
            <person name="Bonometti L."/>
            <person name="Westerberg I."/>
            <person name="Brannstrom I.O."/>
            <person name="Guillou S."/>
            <person name="Cros-Aarteil S."/>
            <person name="Calhoun S."/>
            <person name="Haridas S."/>
            <person name="Kuo A."/>
            <person name="Mondo S."/>
            <person name="Pangilinan J."/>
            <person name="Riley R."/>
            <person name="Labutti K."/>
            <person name="Andreopoulos B."/>
            <person name="Lipzen A."/>
            <person name="Chen C."/>
            <person name="Yanf M."/>
            <person name="Daum C."/>
            <person name="Ng V."/>
            <person name="Clum A."/>
            <person name="Ohm R."/>
            <person name="Martin F."/>
            <person name="Silar P."/>
            <person name="Natvig D."/>
            <person name="Lalanne C."/>
            <person name="Gautier V."/>
            <person name="Ament-Velasquez S.L."/>
            <person name="Kruys A."/>
            <person name="Hutchinson M.I."/>
            <person name="Powell A.J."/>
            <person name="Barry K."/>
            <person name="Miller A.N."/>
            <person name="Grigoriev I.V."/>
            <person name="Debuchy R."/>
            <person name="Gladieux P."/>
            <person name="Thoren M.H."/>
            <person name="Johannesson H."/>
        </authorList>
    </citation>
    <scope>NUCLEOTIDE SEQUENCE</scope>
    <source>
        <strain evidence="3">CBS 508.74</strain>
    </source>
</reference>
<feature type="transmembrane region" description="Helical" evidence="1">
    <location>
        <begin position="192"/>
        <end position="215"/>
    </location>
</feature>
<feature type="transmembrane region" description="Helical" evidence="1">
    <location>
        <begin position="129"/>
        <end position="150"/>
    </location>
</feature>
<dbReference type="Pfam" id="PF06985">
    <property type="entry name" value="HET"/>
    <property type="match status" value="1"/>
</dbReference>
<reference evidence="3" key="1">
    <citation type="journal article" date="2023" name="Mol. Phylogenet. Evol.">
        <title>Genome-scale phylogeny and comparative genomics of the fungal order Sordariales.</title>
        <authorList>
            <person name="Hensen N."/>
            <person name="Bonometti L."/>
            <person name="Westerberg I."/>
            <person name="Brannstrom I.O."/>
            <person name="Guillou S."/>
            <person name="Cros-Aarteil S."/>
            <person name="Calhoun S."/>
            <person name="Haridas S."/>
            <person name="Kuo A."/>
            <person name="Mondo S."/>
            <person name="Pangilinan J."/>
            <person name="Riley R."/>
            <person name="LaButti K."/>
            <person name="Andreopoulos B."/>
            <person name="Lipzen A."/>
            <person name="Chen C."/>
            <person name="Yan M."/>
            <person name="Daum C."/>
            <person name="Ng V."/>
            <person name="Clum A."/>
            <person name="Steindorff A."/>
            <person name="Ohm R.A."/>
            <person name="Martin F."/>
            <person name="Silar P."/>
            <person name="Natvig D.O."/>
            <person name="Lalanne C."/>
            <person name="Gautier V."/>
            <person name="Ament-Velasquez S.L."/>
            <person name="Kruys A."/>
            <person name="Hutchinson M.I."/>
            <person name="Powell A.J."/>
            <person name="Barry K."/>
            <person name="Miller A.N."/>
            <person name="Grigoriev I.V."/>
            <person name="Debuchy R."/>
            <person name="Gladieux P."/>
            <person name="Hiltunen Thoren M."/>
            <person name="Johannesson H."/>
        </authorList>
    </citation>
    <scope>NUCLEOTIDE SEQUENCE</scope>
    <source>
        <strain evidence="3">CBS 508.74</strain>
    </source>
</reference>